<dbReference type="SMART" id="SM00256">
    <property type="entry name" value="FBOX"/>
    <property type="match status" value="1"/>
</dbReference>
<feature type="region of interest" description="Disordered" evidence="1">
    <location>
        <begin position="738"/>
        <end position="759"/>
    </location>
</feature>
<evidence type="ECO:0000259" key="2">
    <source>
        <dbReference type="PROSITE" id="PS50181"/>
    </source>
</evidence>
<sequence>MADSRLDERPISHYRPLQNSHIPDNVCAVWADDTRQEVGRRLHFPQCKGGQSWEATGGPVIFVGSDAYQITARQSLAISGQCSGPPPVLIPPEFAGSESSPLDFEMESDIGSEESRDSGASVGPLESFASSFGQSDQASHVFPEYLGVSLDDTSSSTLDARQRSNTSEDKRKNPELPRGSLRIGQIVPGTRRDLNYSLVALDVSSSNDRNLLCYELAGSSSKIRVIKTGKVKTATSTVLVTSTGLVRCKVFSSTEHPMRLEGHAKFQFLYQVKLLGEGRVFRNEECGSCIVDALTGEAFGHIVCGYPGTAFAFMAPIELIIQDIQRLLQADVHFAPLSEAVPSGKKLIRERLEDSATTPLRQMSDAAAMKFESRFRKKKKRPEKPSPSGFSIPFEPRVVVEFGSPKYFEDLADGKETTGKLDTGKKMTKRHFFREIRSDFQERATKVKAVGPQHFRYGLLSLSRHGRAQNEDSTFEMRFFSLPIEIQDMVVNELPFRSAMSLRHVSRRWRSAVKANARVITNRFLTNDPLPPLVKQLYDNKAPDLQYIDEVGHRYTVASKLANHVSRWLSEEIFQHKSINTQERRRLIQKRLIPPLFATLHFVEKFPGSLLLYLRSESRNGAGPGGGRRDRLPSSLYPFEEEMMSSYSDDILLQTQRMFEILLKFIDRIMRPMSYYGSVQKLFHGYLGKRPLPKESQGILVCFGGLEAVLLLAETSDYGQRLAIARKFVSTLRSGLPGNSIRGQKTQPPIPSNSSRVSSPLSIPVPADIAPEDLKLLLDNLPPLDKMFGPTARYLLTARSRRAVTHPGDLKNYSQSLTELVRPTETMADRLYGDGHHLFHALLDPDFGGGDPVSAGEGGGEGAEENLERSMV</sequence>
<evidence type="ECO:0000313" key="3">
    <source>
        <dbReference type="EMBL" id="KAJ2894795.1"/>
    </source>
</evidence>
<feature type="compositionally biased region" description="Gly residues" evidence="1">
    <location>
        <begin position="849"/>
        <end position="861"/>
    </location>
</feature>
<proteinExistence type="predicted"/>
<evidence type="ECO:0000256" key="1">
    <source>
        <dbReference type="SAM" id="MobiDB-lite"/>
    </source>
</evidence>
<dbReference type="Proteomes" id="UP001201980">
    <property type="component" value="Unassembled WGS sequence"/>
</dbReference>
<feature type="region of interest" description="Disordered" evidence="1">
    <location>
        <begin position="91"/>
        <end position="129"/>
    </location>
</feature>
<dbReference type="EMBL" id="JAKWBI020000456">
    <property type="protein sequence ID" value="KAJ2894795.1"/>
    <property type="molecule type" value="Genomic_DNA"/>
</dbReference>
<dbReference type="Pfam" id="PF00646">
    <property type="entry name" value="F-box"/>
    <property type="match status" value="1"/>
</dbReference>
<name>A0AAD5WPB7_9PEZI</name>
<accession>A0AAD5WPB7</accession>
<dbReference type="PROSITE" id="PS50181">
    <property type="entry name" value="FBOX"/>
    <property type="match status" value="1"/>
</dbReference>
<organism evidence="3 4">
    <name type="scientific">Zalerion maritima</name>
    <dbReference type="NCBI Taxonomy" id="339359"/>
    <lineage>
        <taxon>Eukaryota</taxon>
        <taxon>Fungi</taxon>
        <taxon>Dikarya</taxon>
        <taxon>Ascomycota</taxon>
        <taxon>Pezizomycotina</taxon>
        <taxon>Sordariomycetes</taxon>
        <taxon>Lulworthiomycetidae</taxon>
        <taxon>Lulworthiales</taxon>
        <taxon>Lulworthiaceae</taxon>
        <taxon>Zalerion</taxon>
    </lineage>
</organism>
<feature type="region of interest" description="Disordered" evidence="1">
    <location>
        <begin position="153"/>
        <end position="181"/>
    </location>
</feature>
<feature type="region of interest" description="Disordered" evidence="1">
    <location>
        <begin position="849"/>
        <end position="872"/>
    </location>
</feature>
<feature type="compositionally biased region" description="Basic and acidic residues" evidence="1">
    <location>
        <begin position="160"/>
        <end position="175"/>
    </location>
</feature>
<feature type="domain" description="F-box" evidence="2">
    <location>
        <begin position="476"/>
        <end position="523"/>
    </location>
</feature>
<reference evidence="3" key="1">
    <citation type="submission" date="2022-07" db="EMBL/GenBank/DDBJ databases">
        <title>Draft genome sequence of Zalerion maritima ATCC 34329, a (micro)plastics degrading marine fungus.</title>
        <authorList>
            <person name="Paco A."/>
            <person name="Goncalves M.F.M."/>
            <person name="Rocha-Santos T.A.P."/>
            <person name="Alves A."/>
        </authorList>
    </citation>
    <scope>NUCLEOTIDE SEQUENCE</scope>
    <source>
        <strain evidence="3">ATCC 34329</strain>
    </source>
</reference>
<protein>
    <recommendedName>
        <fullName evidence="2">F-box domain-containing protein</fullName>
    </recommendedName>
</protein>
<dbReference type="AlphaFoldDB" id="A0AAD5WPB7"/>
<evidence type="ECO:0000313" key="4">
    <source>
        <dbReference type="Proteomes" id="UP001201980"/>
    </source>
</evidence>
<keyword evidence="4" id="KW-1185">Reference proteome</keyword>
<dbReference type="SUPFAM" id="SSF81383">
    <property type="entry name" value="F-box domain"/>
    <property type="match status" value="1"/>
</dbReference>
<dbReference type="InterPro" id="IPR001810">
    <property type="entry name" value="F-box_dom"/>
</dbReference>
<dbReference type="InterPro" id="IPR036047">
    <property type="entry name" value="F-box-like_dom_sf"/>
</dbReference>
<gene>
    <name evidence="3" type="ORF">MKZ38_007224</name>
</gene>
<comment type="caution">
    <text evidence="3">The sequence shown here is derived from an EMBL/GenBank/DDBJ whole genome shotgun (WGS) entry which is preliminary data.</text>
</comment>